<feature type="domain" description="Transcriptional regulator DauR-like HTH" evidence="3">
    <location>
        <begin position="198"/>
        <end position="257"/>
    </location>
</feature>
<name>A0ABP4FHS0_9ACTN</name>
<dbReference type="EMBL" id="BAAAKV010000027">
    <property type="protein sequence ID" value="GAA1172865.1"/>
    <property type="molecule type" value="Genomic_DNA"/>
</dbReference>
<accession>A0ABP4FHS0</accession>
<evidence type="ECO:0000259" key="2">
    <source>
        <dbReference type="Pfam" id="PF08348"/>
    </source>
</evidence>
<proteinExistence type="predicted"/>
<feature type="domain" description="YheO-like" evidence="2">
    <location>
        <begin position="61"/>
        <end position="167"/>
    </location>
</feature>
<dbReference type="PANTHER" id="PTHR35568:SF1">
    <property type="entry name" value="TRANSCRIPTIONAL REGULATOR DAUR"/>
    <property type="match status" value="1"/>
</dbReference>
<feature type="compositionally biased region" description="Low complexity" evidence="1">
    <location>
        <begin position="28"/>
        <end position="42"/>
    </location>
</feature>
<organism evidence="4 5">
    <name type="scientific">Streptomyces hebeiensis</name>
    <dbReference type="NCBI Taxonomy" id="229486"/>
    <lineage>
        <taxon>Bacteria</taxon>
        <taxon>Bacillati</taxon>
        <taxon>Actinomycetota</taxon>
        <taxon>Actinomycetes</taxon>
        <taxon>Kitasatosporales</taxon>
        <taxon>Streptomycetaceae</taxon>
        <taxon>Streptomyces</taxon>
    </lineage>
</organism>
<dbReference type="Pfam" id="PF13309">
    <property type="entry name" value="HTH_22"/>
    <property type="match status" value="1"/>
</dbReference>
<dbReference type="InterPro" id="IPR039446">
    <property type="entry name" value="DauR-like"/>
</dbReference>
<comment type="caution">
    <text evidence="4">The sequence shown here is derived from an EMBL/GenBank/DDBJ whole genome shotgun (WGS) entry which is preliminary data.</text>
</comment>
<reference evidence="5" key="1">
    <citation type="journal article" date="2019" name="Int. J. Syst. Evol. Microbiol.">
        <title>The Global Catalogue of Microorganisms (GCM) 10K type strain sequencing project: providing services to taxonomists for standard genome sequencing and annotation.</title>
        <authorList>
            <consortium name="The Broad Institute Genomics Platform"/>
            <consortium name="The Broad Institute Genome Sequencing Center for Infectious Disease"/>
            <person name="Wu L."/>
            <person name="Ma J."/>
        </authorList>
    </citation>
    <scope>NUCLEOTIDE SEQUENCE [LARGE SCALE GENOMIC DNA]</scope>
    <source>
        <strain evidence="5">JCM 12696</strain>
    </source>
</reference>
<dbReference type="InterPro" id="IPR039445">
    <property type="entry name" value="DauR-like_HTH"/>
</dbReference>
<dbReference type="InterPro" id="IPR013559">
    <property type="entry name" value="YheO"/>
</dbReference>
<sequence length="259" mass="27545">MESPTAGWRPDGAAPTVGRGGEGREVNVGDGEADDAGSAAPDGVPPGRAPRSFAADDEHLLAETEKIATALARMFPGLCEVVLHDLRDPAHAIRLIENNLSGRRIGDSATELGLARVKDPNYPGVVQNYANRFPDGRPAKSTSIGIKNAAGDYIAALCLNLDVSTLSPVTLALSNLVATDPAHREELETLGDRNRRVLREVVEAAAAESSTTPRALSRDAKKALVRKLYEDGYFESRNAAQTIADLLGISRASVYTYTK</sequence>
<evidence type="ECO:0000313" key="5">
    <source>
        <dbReference type="Proteomes" id="UP001501371"/>
    </source>
</evidence>
<evidence type="ECO:0000256" key="1">
    <source>
        <dbReference type="SAM" id="MobiDB-lite"/>
    </source>
</evidence>
<dbReference type="Proteomes" id="UP001501371">
    <property type="component" value="Unassembled WGS sequence"/>
</dbReference>
<evidence type="ECO:0000313" key="4">
    <source>
        <dbReference type="EMBL" id="GAA1172865.1"/>
    </source>
</evidence>
<dbReference type="PANTHER" id="PTHR35568">
    <property type="entry name" value="TRANSCRIPTIONAL REGULATOR DAUR"/>
    <property type="match status" value="1"/>
</dbReference>
<keyword evidence="5" id="KW-1185">Reference proteome</keyword>
<evidence type="ECO:0000259" key="3">
    <source>
        <dbReference type="Pfam" id="PF13309"/>
    </source>
</evidence>
<gene>
    <name evidence="4" type="ORF">GCM10009654_32610</name>
</gene>
<dbReference type="Pfam" id="PF08348">
    <property type="entry name" value="PAS_6"/>
    <property type="match status" value="1"/>
</dbReference>
<protein>
    <submittedName>
        <fullName evidence="4">PAS domain-containing protein</fullName>
    </submittedName>
</protein>
<feature type="region of interest" description="Disordered" evidence="1">
    <location>
        <begin position="1"/>
        <end position="52"/>
    </location>
</feature>